<name>V6RY00_9FLAO</name>
<accession>V6RY00</accession>
<comment type="caution">
    <text evidence="2">The sequence shown here is derived from an EMBL/GenBank/DDBJ whole genome shotgun (WGS) entry which is preliminary data.</text>
</comment>
<dbReference type="STRING" id="1341154.FCR2A7T_19780"/>
<evidence type="ECO:0000256" key="1">
    <source>
        <dbReference type="SAM" id="MobiDB-lite"/>
    </source>
</evidence>
<dbReference type="AlphaFoldDB" id="V6RY00"/>
<dbReference type="RefSeq" id="WP_023571094.1">
    <property type="nucleotide sequence ID" value="NZ_AVBI01000018.1"/>
</dbReference>
<feature type="compositionally biased region" description="Basic residues" evidence="1">
    <location>
        <begin position="55"/>
        <end position="64"/>
    </location>
</feature>
<gene>
    <name evidence="2" type="ORF">IP98_02494</name>
</gene>
<evidence type="ECO:0000313" key="2">
    <source>
        <dbReference type="EMBL" id="TWI09333.1"/>
    </source>
</evidence>
<feature type="region of interest" description="Disordered" evidence="1">
    <location>
        <begin position="41"/>
        <end position="64"/>
    </location>
</feature>
<organism evidence="2 3">
    <name type="scientific">Flavobacterium cauense R2A-7</name>
    <dbReference type="NCBI Taxonomy" id="1341154"/>
    <lineage>
        <taxon>Bacteria</taxon>
        <taxon>Pseudomonadati</taxon>
        <taxon>Bacteroidota</taxon>
        <taxon>Flavobacteriia</taxon>
        <taxon>Flavobacteriales</taxon>
        <taxon>Flavobacteriaceae</taxon>
        <taxon>Flavobacterium</taxon>
    </lineage>
</organism>
<sequence length="64" mass="7133">MKNVLTKRIVYGLFAIGITVGFSNCTVKHVHHTKVVKAKRIPPGQAKKIHGDRNARRHAPGHNK</sequence>
<reference evidence="2 3" key="1">
    <citation type="journal article" date="2015" name="Stand. Genomic Sci.">
        <title>Genomic Encyclopedia of Bacterial and Archaeal Type Strains, Phase III: the genomes of soil and plant-associated and newly described type strains.</title>
        <authorList>
            <person name="Whitman W.B."/>
            <person name="Woyke T."/>
            <person name="Klenk H.P."/>
            <person name="Zhou Y."/>
            <person name="Lilburn T.G."/>
            <person name="Beck B.J."/>
            <person name="De Vos P."/>
            <person name="Vandamme P."/>
            <person name="Eisen J.A."/>
            <person name="Garrity G."/>
            <person name="Hugenholtz P."/>
            <person name="Kyrpides N.C."/>
        </authorList>
    </citation>
    <scope>NUCLEOTIDE SEQUENCE [LARGE SCALE GENOMIC DNA]</scope>
    <source>
        <strain evidence="2 3">CGMCC 1.7270</strain>
    </source>
</reference>
<dbReference type="EMBL" id="VLKQ01000012">
    <property type="protein sequence ID" value="TWI09333.1"/>
    <property type="molecule type" value="Genomic_DNA"/>
</dbReference>
<dbReference type="Proteomes" id="UP000319848">
    <property type="component" value="Unassembled WGS sequence"/>
</dbReference>
<proteinExistence type="predicted"/>
<protein>
    <submittedName>
        <fullName evidence="2">Uncharacterized protein</fullName>
    </submittedName>
</protein>
<keyword evidence="3" id="KW-1185">Reference proteome</keyword>
<evidence type="ECO:0000313" key="3">
    <source>
        <dbReference type="Proteomes" id="UP000319848"/>
    </source>
</evidence>